<dbReference type="EMBL" id="MN079076">
    <property type="protein sequence ID" value="QEA03861.1"/>
    <property type="molecule type" value="Genomic_DNA"/>
</dbReference>
<sequence>MPITINAIEISDEAVNIESANYEGGDIAERQRQAAVALAVRELLRQRAVETGLATEAEADDGVIDALIEREVTIPEAGDDDCRAYYENNRERFREPPRVYARHILLAALPDDPDKRVSQRDQAEALIAECRDGAPFIDLARRHSDCPSREYGGELGEIAPGATVPEFERAVWRLPEGLAARPVETRYGWHVVDVQSHEPGHLPDYETVRPRIADYLTERVRRRAFGQYVRLLAAEADIEGVDLDAADSPLVQ</sequence>
<dbReference type="InterPro" id="IPR000297">
    <property type="entry name" value="PPIase_PpiC"/>
</dbReference>
<dbReference type="InterPro" id="IPR050245">
    <property type="entry name" value="PrsA_foldase"/>
</dbReference>
<dbReference type="PROSITE" id="PS50198">
    <property type="entry name" value="PPIC_PPIASE_2"/>
    <property type="match status" value="1"/>
</dbReference>
<dbReference type="EC" id="5.2.1.8" evidence="2"/>
<keyword evidence="2" id="KW-0413">Isomerase</keyword>
<dbReference type="AlphaFoldDB" id="A0A5B8R5S1"/>
<dbReference type="PANTHER" id="PTHR47245:SF2">
    <property type="entry name" value="PEPTIDYL-PROLYL CIS-TRANS ISOMERASE HP_0175-RELATED"/>
    <property type="match status" value="1"/>
</dbReference>
<dbReference type="PANTHER" id="PTHR47245">
    <property type="entry name" value="PEPTIDYLPROLYL ISOMERASE"/>
    <property type="match status" value="1"/>
</dbReference>
<organism evidence="2">
    <name type="scientific">uncultured organism</name>
    <dbReference type="NCBI Taxonomy" id="155900"/>
    <lineage>
        <taxon>unclassified sequences</taxon>
        <taxon>environmental samples</taxon>
    </lineage>
</organism>
<feature type="domain" description="PpiC" evidence="1">
    <location>
        <begin position="96"/>
        <end position="196"/>
    </location>
</feature>
<evidence type="ECO:0000259" key="1">
    <source>
        <dbReference type="PROSITE" id="PS50198"/>
    </source>
</evidence>
<protein>
    <submittedName>
        <fullName evidence="2">Chaperone SurA</fullName>
        <ecNumber evidence="2">5.2.1.8</ecNumber>
    </submittedName>
</protein>
<dbReference type="Gene3D" id="3.10.50.40">
    <property type="match status" value="1"/>
</dbReference>
<dbReference type="PROSITE" id="PS01096">
    <property type="entry name" value="PPIC_PPIASE_1"/>
    <property type="match status" value="1"/>
</dbReference>
<reference evidence="2" key="1">
    <citation type="submission" date="2019-06" db="EMBL/GenBank/DDBJ databases">
        <authorList>
            <person name="Murdoch R.W."/>
            <person name="Fathepure B."/>
        </authorList>
    </citation>
    <scope>NUCLEOTIDE SEQUENCE</scope>
</reference>
<proteinExistence type="predicted"/>
<accession>A0A5B8R5S1</accession>
<dbReference type="InterPro" id="IPR046357">
    <property type="entry name" value="PPIase_dom_sf"/>
</dbReference>
<dbReference type="SUPFAM" id="SSF54534">
    <property type="entry name" value="FKBP-like"/>
    <property type="match status" value="1"/>
</dbReference>
<name>A0A5B8R5S1_9ZZZZ</name>
<dbReference type="GO" id="GO:0003755">
    <property type="term" value="F:peptidyl-prolyl cis-trans isomerase activity"/>
    <property type="evidence" value="ECO:0007669"/>
    <property type="project" value="UniProtKB-EC"/>
</dbReference>
<dbReference type="InterPro" id="IPR023058">
    <property type="entry name" value="PPIase_PpiC_CS"/>
</dbReference>
<dbReference type="Pfam" id="PF00639">
    <property type="entry name" value="Rotamase"/>
    <property type="match status" value="1"/>
</dbReference>
<gene>
    <name evidence="2" type="primary">surA_1</name>
    <name evidence="2" type="ORF">KBTEX_00161</name>
</gene>
<evidence type="ECO:0000313" key="2">
    <source>
        <dbReference type="EMBL" id="QEA03861.1"/>
    </source>
</evidence>